<dbReference type="Pfam" id="PF09350">
    <property type="entry name" value="DJC28_CD"/>
    <property type="match status" value="1"/>
</dbReference>
<dbReference type="Proteomes" id="UP000199308">
    <property type="component" value="Unassembled WGS sequence"/>
</dbReference>
<reference evidence="3 4" key="1">
    <citation type="submission" date="2016-10" db="EMBL/GenBank/DDBJ databases">
        <authorList>
            <person name="de Groot N.N."/>
        </authorList>
    </citation>
    <scope>NUCLEOTIDE SEQUENCE [LARGE SCALE GENOMIC DNA]</scope>
    <source>
        <strain evidence="3 4">DSM 19706</strain>
    </source>
</reference>
<feature type="coiled-coil region" evidence="1">
    <location>
        <begin position="60"/>
        <end position="87"/>
    </location>
</feature>
<dbReference type="STRING" id="349064.SAMN05660429_00962"/>
<evidence type="ECO:0000259" key="2">
    <source>
        <dbReference type="Pfam" id="PF09350"/>
    </source>
</evidence>
<name>A0A1I0BIP2_THASX</name>
<dbReference type="OrthoDB" id="9798476at2"/>
<evidence type="ECO:0000313" key="3">
    <source>
        <dbReference type="EMBL" id="SET06786.1"/>
    </source>
</evidence>
<dbReference type="EMBL" id="FOHK01000004">
    <property type="protein sequence ID" value="SET06786.1"/>
    <property type="molecule type" value="Genomic_DNA"/>
</dbReference>
<organism evidence="3 4">
    <name type="scientific">Thalassotalea agarivorans</name>
    <name type="common">Thalassomonas agarivorans</name>
    <dbReference type="NCBI Taxonomy" id="349064"/>
    <lineage>
        <taxon>Bacteria</taxon>
        <taxon>Pseudomonadati</taxon>
        <taxon>Pseudomonadota</taxon>
        <taxon>Gammaproteobacteria</taxon>
        <taxon>Alteromonadales</taxon>
        <taxon>Colwelliaceae</taxon>
        <taxon>Thalassotalea</taxon>
    </lineage>
</organism>
<evidence type="ECO:0000256" key="1">
    <source>
        <dbReference type="SAM" id="Coils"/>
    </source>
</evidence>
<accession>A0A1I0BIP2</accession>
<protein>
    <recommendedName>
        <fullName evidence="2">DnaJ homologue subfamily C member 28 conserved domain-containing protein</fullName>
    </recommendedName>
</protein>
<dbReference type="RefSeq" id="WP_093328135.1">
    <property type="nucleotide sequence ID" value="NZ_AP027363.1"/>
</dbReference>
<feature type="domain" description="DnaJ homologue subfamily C member 28 conserved" evidence="2">
    <location>
        <begin position="21"/>
        <end position="74"/>
    </location>
</feature>
<dbReference type="AlphaFoldDB" id="A0A1I0BIP2"/>
<proteinExistence type="predicted"/>
<keyword evidence="4" id="KW-1185">Reference proteome</keyword>
<gene>
    <name evidence="3" type="ORF">SAMN05660429_00962</name>
</gene>
<keyword evidence="1" id="KW-0175">Coiled coil</keyword>
<sequence>MSLLAENVISAWRKQKQTDIELENNAYRGESLSFDDYFRAPKHLRAGYQMLKNAGYVPPAVETMKDIKSLQQELERTTDKQQQNELKKAIRDLRLKQQSMMPGGFSDFCR</sequence>
<evidence type="ECO:0000313" key="4">
    <source>
        <dbReference type="Proteomes" id="UP000199308"/>
    </source>
</evidence>
<dbReference type="InterPro" id="IPR018961">
    <property type="entry name" value="DnaJ_homolog_subfam-C_membr-28"/>
</dbReference>